<dbReference type="EMBL" id="JAYMYQ010000008">
    <property type="protein sequence ID" value="KAK7315677.1"/>
    <property type="molecule type" value="Genomic_DNA"/>
</dbReference>
<evidence type="ECO:0000313" key="1">
    <source>
        <dbReference type="EMBL" id="KAK7315677.1"/>
    </source>
</evidence>
<keyword evidence="2" id="KW-1185">Reference proteome</keyword>
<protein>
    <submittedName>
        <fullName evidence="1">Uncharacterized protein</fullName>
    </submittedName>
</protein>
<dbReference type="AlphaFoldDB" id="A0AAN9PZ33"/>
<evidence type="ECO:0000313" key="2">
    <source>
        <dbReference type="Proteomes" id="UP001367508"/>
    </source>
</evidence>
<organism evidence="1 2">
    <name type="scientific">Canavalia gladiata</name>
    <name type="common">Sword bean</name>
    <name type="synonym">Dolichos gladiatus</name>
    <dbReference type="NCBI Taxonomy" id="3824"/>
    <lineage>
        <taxon>Eukaryota</taxon>
        <taxon>Viridiplantae</taxon>
        <taxon>Streptophyta</taxon>
        <taxon>Embryophyta</taxon>
        <taxon>Tracheophyta</taxon>
        <taxon>Spermatophyta</taxon>
        <taxon>Magnoliopsida</taxon>
        <taxon>eudicotyledons</taxon>
        <taxon>Gunneridae</taxon>
        <taxon>Pentapetalae</taxon>
        <taxon>rosids</taxon>
        <taxon>fabids</taxon>
        <taxon>Fabales</taxon>
        <taxon>Fabaceae</taxon>
        <taxon>Papilionoideae</taxon>
        <taxon>50 kb inversion clade</taxon>
        <taxon>NPAAA clade</taxon>
        <taxon>indigoferoid/millettioid clade</taxon>
        <taxon>Phaseoleae</taxon>
        <taxon>Canavalia</taxon>
    </lineage>
</organism>
<accession>A0AAN9PZ33</accession>
<comment type="caution">
    <text evidence="1">The sequence shown here is derived from an EMBL/GenBank/DDBJ whole genome shotgun (WGS) entry which is preliminary data.</text>
</comment>
<name>A0AAN9PZ33_CANGL</name>
<proteinExistence type="predicted"/>
<reference evidence="1 2" key="1">
    <citation type="submission" date="2024-01" db="EMBL/GenBank/DDBJ databases">
        <title>The genomes of 5 underutilized Papilionoideae crops provide insights into root nodulation and disease resistanc.</title>
        <authorList>
            <person name="Jiang F."/>
        </authorList>
    </citation>
    <scope>NUCLEOTIDE SEQUENCE [LARGE SCALE GENOMIC DNA]</scope>
    <source>
        <strain evidence="1">LVBAO_FW01</strain>
        <tissue evidence="1">Leaves</tissue>
    </source>
</reference>
<gene>
    <name evidence="1" type="ORF">VNO77_34244</name>
</gene>
<sequence>MDTEVGTMYSKPHGCSAKVSIGLPSIRADLLEFSIRSLDSEQWTKDNSYVGVTSQNSNPWLHAPAGSFIVIRIRFQFVWFSLISAPVPVIHTRRPIPHLPHYEWSLDAGKTRSLGVCHRLWLGLCKHPIMSEAQFKSSGLA</sequence>
<dbReference type="Proteomes" id="UP001367508">
    <property type="component" value="Unassembled WGS sequence"/>
</dbReference>